<dbReference type="SUPFAM" id="SSF53756">
    <property type="entry name" value="UDP-Glycosyltransferase/glycogen phosphorylase"/>
    <property type="match status" value="1"/>
</dbReference>
<name>A0A1H1MNL7_9ACTN</name>
<sequence length="377" mass="41337">MSPSRVLIDASNIHHGGGLQVATSFLSELAALRADPGEVAARPWLRDVDIDVSPAVSANLTDAGVELPLRVVRPRGPAHVSSWVPNRSRAEVSFVVLGPEYFAARARRRIVGYADVTSVYPRPAGVPPHSRGSRIKWVARGIVSRLLLKRADRVVVETEAFADATRRRIPALSAPVDVVPNCVNRTLLEQCPVPRSTTGVRTRLLYVARVYAHKNHELLGQVGEELTRRGHDVEFAVTLSEEEWKARTARFRRHCVNLGPVPVSGLAKAYAQADAVVFPSLLEAFSAAPVEGVAAGRVVFASDRDFVRTTCGDAVVYADPLDPDDWADRIEEWLRGPEAVEATIREAAQAMLASLSGPGERAREYVRIIDEEFRRAR</sequence>
<protein>
    <submittedName>
        <fullName evidence="3">Glycosyltransferase involved in cell wall bisynthesis</fullName>
    </submittedName>
</protein>
<evidence type="ECO:0000259" key="2">
    <source>
        <dbReference type="Pfam" id="PF00534"/>
    </source>
</evidence>
<keyword evidence="1 3" id="KW-0808">Transferase</keyword>
<reference evidence="3 4" key="1">
    <citation type="submission" date="2016-10" db="EMBL/GenBank/DDBJ databases">
        <authorList>
            <person name="de Groot N.N."/>
        </authorList>
    </citation>
    <scope>NUCLEOTIDE SEQUENCE [LARGE SCALE GENOMIC DNA]</scope>
    <source>
        <strain evidence="3 4">DSM 22024</strain>
    </source>
</reference>
<dbReference type="InterPro" id="IPR001296">
    <property type="entry name" value="Glyco_trans_1"/>
</dbReference>
<dbReference type="PANTHER" id="PTHR46401:SF8">
    <property type="entry name" value="BLL6006 PROTEIN"/>
    <property type="match status" value="1"/>
</dbReference>
<keyword evidence="4" id="KW-1185">Reference proteome</keyword>
<dbReference type="EMBL" id="LT629732">
    <property type="protein sequence ID" value="SDR88391.1"/>
    <property type="molecule type" value="Genomic_DNA"/>
</dbReference>
<dbReference type="Gene3D" id="3.40.50.2000">
    <property type="entry name" value="Glycogen Phosphorylase B"/>
    <property type="match status" value="1"/>
</dbReference>
<dbReference type="Proteomes" id="UP000198983">
    <property type="component" value="Chromosome I"/>
</dbReference>
<evidence type="ECO:0000313" key="3">
    <source>
        <dbReference type="EMBL" id="SDR88391.1"/>
    </source>
</evidence>
<accession>A0A1H1MNL7</accession>
<dbReference type="OrthoDB" id="9801609at2"/>
<dbReference type="GO" id="GO:0016757">
    <property type="term" value="F:glycosyltransferase activity"/>
    <property type="evidence" value="ECO:0007669"/>
    <property type="project" value="InterPro"/>
</dbReference>
<evidence type="ECO:0000313" key="4">
    <source>
        <dbReference type="Proteomes" id="UP000198983"/>
    </source>
</evidence>
<dbReference type="STRING" id="117157.SAMN04489717_0900"/>
<dbReference type="AlphaFoldDB" id="A0A1H1MNL7"/>
<gene>
    <name evidence="3" type="ORF">SAMN04489717_0900</name>
</gene>
<dbReference type="RefSeq" id="WP_157728211.1">
    <property type="nucleotide sequence ID" value="NZ_LT629732.1"/>
</dbReference>
<feature type="domain" description="Glycosyl transferase family 1" evidence="2">
    <location>
        <begin position="203"/>
        <end position="348"/>
    </location>
</feature>
<dbReference type="PANTHER" id="PTHR46401">
    <property type="entry name" value="GLYCOSYLTRANSFERASE WBBK-RELATED"/>
    <property type="match status" value="1"/>
</dbReference>
<proteinExistence type="predicted"/>
<dbReference type="Pfam" id="PF00534">
    <property type="entry name" value="Glycos_transf_1"/>
    <property type="match status" value="1"/>
</dbReference>
<organism evidence="3 4">
    <name type="scientific">Actinopolymorpha singaporensis</name>
    <dbReference type="NCBI Taxonomy" id="117157"/>
    <lineage>
        <taxon>Bacteria</taxon>
        <taxon>Bacillati</taxon>
        <taxon>Actinomycetota</taxon>
        <taxon>Actinomycetes</taxon>
        <taxon>Propionibacteriales</taxon>
        <taxon>Actinopolymorphaceae</taxon>
        <taxon>Actinopolymorpha</taxon>
    </lineage>
</organism>
<evidence type="ECO:0000256" key="1">
    <source>
        <dbReference type="ARBA" id="ARBA00022679"/>
    </source>
</evidence>